<sequence length="499" mass="56784">MYLILLICLLVLVLTVSWWSMLNRICKSNVPGPFPLPIIGNAHQFVVRSTEFLGLLKSFTDKYGDVFRVHFFSYPYVLISHPKYAEALVSSADLITKGRSYSFLKAWLGEGLLTASGPRWRLHRKFLTPAFHFNILQNFLPVFCKNSEILRDKIRRLADGQPIDLFPITALAALDNVAESIMGVSVNAQQNSESEYVRAIETLSQITTLRMQIPLLGEDFVFNLTPYKKKQDIALELVHGQTKKVIEARRCELEKNNKTNISGTNEYGIKNKHAFLDLLLLAEIDGKLIDEQSVREEVDTFMFEGHDTTTSGIVYTLFCLSKHPDIQEKLYEEQLTIFGEEMDRTPAYNELAQMKVLELVIKESLRMYPSVPLIERLITKDAEVGGLKLSKGTSVVLNIFQMHRNPEVFEKPLEFIPERFDSLEHKNPFSWLAFSAGPRNCIGQKFAMMEIKVTLSTIVRSFKLVPVDIEPILCADLILRSQNGVKVGFLPRTQSNSKT</sequence>
<gene>
    <name evidence="12" type="primary">LOC114241729</name>
</gene>
<dbReference type="RefSeq" id="XP_028028458.1">
    <property type="nucleotide sequence ID" value="XM_028172657.1"/>
</dbReference>
<dbReference type="PRINTS" id="PR00385">
    <property type="entry name" value="P450"/>
</dbReference>
<dbReference type="GO" id="GO:0004497">
    <property type="term" value="F:monooxygenase activity"/>
    <property type="evidence" value="ECO:0007669"/>
    <property type="project" value="UniProtKB-KW"/>
</dbReference>
<evidence type="ECO:0000256" key="9">
    <source>
        <dbReference type="RuleBase" id="RU000461"/>
    </source>
</evidence>
<proteinExistence type="inferred from homology"/>
<dbReference type="GO" id="GO:0016705">
    <property type="term" value="F:oxidoreductase activity, acting on paired donors, with incorporation or reduction of molecular oxygen"/>
    <property type="evidence" value="ECO:0007669"/>
    <property type="project" value="InterPro"/>
</dbReference>
<dbReference type="InterPro" id="IPR002401">
    <property type="entry name" value="Cyt_P450_E_grp-I"/>
</dbReference>
<organism evidence="11 12">
    <name type="scientific">Bombyx mandarina</name>
    <name type="common">Wild silk moth</name>
    <name type="synonym">Wild silkworm</name>
    <dbReference type="NCBI Taxonomy" id="7092"/>
    <lineage>
        <taxon>Eukaryota</taxon>
        <taxon>Metazoa</taxon>
        <taxon>Ecdysozoa</taxon>
        <taxon>Arthropoda</taxon>
        <taxon>Hexapoda</taxon>
        <taxon>Insecta</taxon>
        <taxon>Pterygota</taxon>
        <taxon>Neoptera</taxon>
        <taxon>Endopterygota</taxon>
        <taxon>Lepidoptera</taxon>
        <taxon>Glossata</taxon>
        <taxon>Ditrysia</taxon>
        <taxon>Bombycoidea</taxon>
        <taxon>Bombycidae</taxon>
        <taxon>Bombycinae</taxon>
        <taxon>Bombyx</taxon>
    </lineage>
</organism>
<dbReference type="GeneID" id="114241729"/>
<evidence type="ECO:0000256" key="1">
    <source>
        <dbReference type="ARBA" id="ARBA00001971"/>
    </source>
</evidence>
<accession>A0A6J2JGP2</accession>
<dbReference type="PANTHER" id="PTHR24291">
    <property type="entry name" value="CYTOCHROME P450 FAMILY 4"/>
    <property type="match status" value="1"/>
</dbReference>
<protein>
    <submittedName>
        <fullName evidence="12">Cytochrome P450 4d2-like</fullName>
    </submittedName>
</protein>
<keyword evidence="4 8" id="KW-0479">Metal-binding</keyword>
<feature type="signal peptide" evidence="10">
    <location>
        <begin position="1"/>
        <end position="15"/>
    </location>
</feature>
<dbReference type="PANTHER" id="PTHR24291:SF187">
    <property type="entry name" value="CYTOCHROME P450 4AE1-RELATED"/>
    <property type="match status" value="1"/>
</dbReference>
<dbReference type="GO" id="GO:0020037">
    <property type="term" value="F:heme binding"/>
    <property type="evidence" value="ECO:0007669"/>
    <property type="project" value="InterPro"/>
</dbReference>
<evidence type="ECO:0000313" key="11">
    <source>
        <dbReference type="Proteomes" id="UP000504629"/>
    </source>
</evidence>
<dbReference type="CDD" id="cd20628">
    <property type="entry name" value="CYP4"/>
    <property type="match status" value="1"/>
</dbReference>
<dbReference type="InterPro" id="IPR017972">
    <property type="entry name" value="Cyt_P450_CS"/>
</dbReference>
<comment type="similarity">
    <text evidence="2 9">Belongs to the cytochrome P450 family.</text>
</comment>
<dbReference type="GO" id="GO:0005506">
    <property type="term" value="F:iron ion binding"/>
    <property type="evidence" value="ECO:0007669"/>
    <property type="project" value="InterPro"/>
</dbReference>
<dbReference type="InterPro" id="IPR036396">
    <property type="entry name" value="Cyt_P450_sf"/>
</dbReference>
<evidence type="ECO:0000313" key="12">
    <source>
        <dbReference type="RefSeq" id="XP_028028458.1"/>
    </source>
</evidence>
<dbReference type="Gene3D" id="1.10.630.10">
    <property type="entry name" value="Cytochrome P450"/>
    <property type="match status" value="1"/>
</dbReference>
<dbReference type="CTD" id="100141436"/>
<evidence type="ECO:0000256" key="3">
    <source>
        <dbReference type="ARBA" id="ARBA00022617"/>
    </source>
</evidence>
<evidence type="ECO:0000256" key="8">
    <source>
        <dbReference type="PIRSR" id="PIRSR602401-1"/>
    </source>
</evidence>
<keyword evidence="3 8" id="KW-0349">Heme</keyword>
<evidence type="ECO:0000256" key="2">
    <source>
        <dbReference type="ARBA" id="ARBA00010617"/>
    </source>
</evidence>
<dbReference type="InterPro" id="IPR001128">
    <property type="entry name" value="Cyt_P450"/>
</dbReference>
<evidence type="ECO:0000256" key="10">
    <source>
        <dbReference type="SAM" id="SignalP"/>
    </source>
</evidence>
<keyword evidence="7 9" id="KW-0503">Monooxygenase</keyword>
<dbReference type="OrthoDB" id="1470350at2759"/>
<feature type="binding site" description="axial binding residue" evidence="8">
    <location>
        <position position="441"/>
    </location>
    <ligand>
        <name>heme</name>
        <dbReference type="ChEBI" id="CHEBI:30413"/>
    </ligand>
    <ligandPart>
        <name>Fe</name>
        <dbReference type="ChEBI" id="CHEBI:18248"/>
    </ligandPart>
</feature>
<dbReference type="KEGG" id="bman:114241729"/>
<evidence type="ECO:0000256" key="6">
    <source>
        <dbReference type="ARBA" id="ARBA00023004"/>
    </source>
</evidence>
<feature type="chain" id="PRO_5026647117" evidence="10">
    <location>
        <begin position="16"/>
        <end position="499"/>
    </location>
</feature>
<keyword evidence="10" id="KW-0732">Signal</keyword>
<dbReference type="SUPFAM" id="SSF48264">
    <property type="entry name" value="Cytochrome P450"/>
    <property type="match status" value="1"/>
</dbReference>
<reference evidence="12" key="1">
    <citation type="submission" date="2025-08" db="UniProtKB">
        <authorList>
            <consortium name="RefSeq"/>
        </authorList>
    </citation>
    <scope>IDENTIFICATION</scope>
    <source>
        <tissue evidence="12">Silk gland</tissue>
    </source>
</reference>
<dbReference type="AlphaFoldDB" id="A0A6J2JGP2"/>
<comment type="cofactor">
    <cofactor evidence="1 8">
        <name>heme</name>
        <dbReference type="ChEBI" id="CHEBI:30413"/>
    </cofactor>
</comment>
<evidence type="ECO:0000256" key="7">
    <source>
        <dbReference type="ARBA" id="ARBA00023033"/>
    </source>
</evidence>
<dbReference type="PROSITE" id="PS00086">
    <property type="entry name" value="CYTOCHROME_P450"/>
    <property type="match status" value="1"/>
</dbReference>
<keyword evidence="6 8" id="KW-0408">Iron</keyword>
<keyword evidence="5 9" id="KW-0560">Oxidoreductase</keyword>
<dbReference type="Pfam" id="PF00067">
    <property type="entry name" value="p450"/>
    <property type="match status" value="1"/>
</dbReference>
<dbReference type="PRINTS" id="PR00463">
    <property type="entry name" value="EP450I"/>
</dbReference>
<evidence type="ECO:0000256" key="4">
    <source>
        <dbReference type="ARBA" id="ARBA00022723"/>
    </source>
</evidence>
<name>A0A6J2JGP2_BOMMA</name>
<evidence type="ECO:0000256" key="5">
    <source>
        <dbReference type="ARBA" id="ARBA00023002"/>
    </source>
</evidence>
<dbReference type="InterPro" id="IPR050196">
    <property type="entry name" value="Cytochrome_P450_Monoox"/>
</dbReference>
<dbReference type="Proteomes" id="UP000504629">
    <property type="component" value="Unplaced"/>
</dbReference>
<keyword evidence="11" id="KW-1185">Reference proteome</keyword>